<dbReference type="GO" id="GO:0046556">
    <property type="term" value="F:alpha-L-arabinofuranosidase activity"/>
    <property type="evidence" value="ECO:0007669"/>
    <property type="project" value="InterPro"/>
</dbReference>
<dbReference type="AlphaFoldDB" id="A0A1S3KBA0"/>
<name>A0A1S3KBA0_LINAN</name>
<dbReference type="GO" id="GO:0046373">
    <property type="term" value="P:L-arabinose metabolic process"/>
    <property type="evidence" value="ECO:0007669"/>
    <property type="project" value="InterPro"/>
</dbReference>
<dbReference type="SUPFAM" id="SSF110221">
    <property type="entry name" value="AbfB domain"/>
    <property type="match status" value="2"/>
</dbReference>
<dbReference type="InParanoid" id="A0A1S3KBA0"/>
<evidence type="ECO:0000313" key="4">
    <source>
        <dbReference type="RefSeq" id="XP_013419910.1"/>
    </source>
</evidence>
<dbReference type="Gene3D" id="2.80.10.50">
    <property type="match status" value="1"/>
</dbReference>
<dbReference type="Pfam" id="PF05270">
    <property type="entry name" value="AbfB"/>
    <property type="match status" value="1"/>
</dbReference>
<accession>A0A1S3KBA0</accession>
<dbReference type="KEGG" id="lak:106180469"/>
<feature type="chain" id="PRO_5010373519" evidence="1">
    <location>
        <begin position="20"/>
        <end position="171"/>
    </location>
</feature>
<dbReference type="CDD" id="cd23265">
    <property type="entry name" value="beta-trefoil_ABD_ABFB-like"/>
    <property type="match status" value="1"/>
</dbReference>
<reference evidence="4" key="1">
    <citation type="submission" date="2025-08" db="UniProtKB">
        <authorList>
            <consortium name="RefSeq"/>
        </authorList>
    </citation>
    <scope>IDENTIFICATION</scope>
    <source>
        <tissue evidence="4">Gonads</tissue>
    </source>
</reference>
<dbReference type="OrthoDB" id="157622at2759"/>
<gene>
    <name evidence="4" type="primary">LOC106180469</name>
</gene>
<dbReference type="InterPro" id="IPR007934">
    <property type="entry name" value="AbfB_ABD"/>
</dbReference>
<dbReference type="Proteomes" id="UP000085678">
    <property type="component" value="Unplaced"/>
</dbReference>
<evidence type="ECO:0000313" key="3">
    <source>
        <dbReference type="Proteomes" id="UP000085678"/>
    </source>
</evidence>
<keyword evidence="1" id="KW-0732">Signal</keyword>
<sequence>MFFLRIAATLMVLLPLVTAQKAIVLLRSKNYEDYTWGVRDNGDAYIKQGYGGDAFRILPGLSGKKNGKKTVSFMSLEHPCSYLRHYNFFLHLESSKNPRNASTFDENASFIPRPNLFFRGYTAYESVNYPNHFIRHGDFRLQIRPYDRHPLFKTDASFKPEKIVLQKRCSN</sequence>
<organism evidence="3 4">
    <name type="scientific">Lingula anatina</name>
    <name type="common">Brachiopod</name>
    <name type="synonym">Lingula unguis</name>
    <dbReference type="NCBI Taxonomy" id="7574"/>
    <lineage>
        <taxon>Eukaryota</taxon>
        <taxon>Metazoa</taxon>
        <taxon>Spiralia</taxon>
        <taxon>Lophotrochozoa</taxon>
        <taxon>Brachiopoda</taxon>
        <taxon>Linguliformea</taxon>
        <taxon>Lingulata</taxon>
        <taxon>Lingulida</taxon>
        <taxon>Linguloidea</taxon>
        <taxon>Lingulidae</taxon>
        <taxon>Lingula</taxon>
    </lineage>
</organism>
<proteinExistence type="predicted"/>
<dbReference type="GeneID" id="106180469"/>
<evidence type="ECO:0000256" key="1">
    <source>
        <dbReference type="SAM" id="SignalP"/>
    </source>
</evidence>
<dbReference type="RefSeq" id="XP_013419910.1">
    <property type="nucleotide sequence ID" value="XM_013564456.1"/>
</dbReference>
<dbReference type="InterPro" id="IPR036195">
    <property type="entry name" value="AbfB_ABD_sf"/>
</dbReference>
<feature type="domain" description="Alpha-L-arabinofuranosidase B arabinose-binding" evidence="2">
    <location>
        <begin position="54"/>
        <end position="159"/>
    </location>
</feature>
<protein>
    <submittedName>
        <fullName evidence="4">Uncharacterized protein LOC106180469</fullName>
    </submittedName>
</protein>
<evidence type="ECO:0000259" key="2">
    <source>
        <dbReference type="Pfam" id="PF05270"/>
    </source>
</evidence>
<feature type="signal peptide" evidence="1">
    <location>
        <begin position="1"/>
        <end position="19"/>
    </location>
</feature>
<keyword evidence="3" id="KW-1185">Reference proteome</keyword>